<organism evidence="1 2">
    <name type="scientific">Mycetocola miduiensis</name>
    <dbReference type="NCBI Taxonomy" id="995034"/>
    <lineage>
        <taxon>Bacteria</taxon>
        <taxon>Bacillati</taxon>
        <taxon>Actinomycetota</taxon>
        <taxon>Actinomycetes</taxon>
        <taxon>Micrococcales</taxon>
        <taxon>Microbacteriaceae</taxon>
        <taxon>Mycetocola</taxon>
    </lineage>
</organism>
<reference evidence="2" key="1">
    <citation type="submission" date="2016-10" db="EMBL/GenBank/DDBJ databases">
        <authorList>
            <person name="Varghese N."/>
            <person name="Submissions S."/>
        </authorList>
    </citation>
    <scope>NUCLEOTIDE SEQUENCE [LARGE SCALE GENOMIC DNA]</scope>
    <source>
        <strain evidence="2">CGMCC 1.11101</strain>
    </source>
</reference>
<gene>
    <name evidence="1" type="ORF">SAMN05216219_0624</name>
</gene>
<sequence>MSARHDFPKTAQQFAENAADHADSAVRVMNDAELSDFRDRAFEEMGFAIHQLGLAVAKIAESKNL</sequence>
<evidence type="ECO:0000313" key="2">
    <source>
        <dbReference type="Proteomes" id="UP000198867"/>
    </source>
</evidence>
<keyword evidence="2" id="KW-1185">Reference proteome</keyword>
<dbReference type="EMBL" id="FOVM01000001">
    <property type="protein sequence ID" value="SFN43353.1"/>
    <property type="molecule type" value="Genomic_DNA"/>
</dbReference>
<dbReference type="AlphaFoldDB" id="A0A1I4YZY9"/>
<name>A0A1I4YZY9_9MICO</name>
<evidence type="ECO:0000313" key="1">
    <source>
        <dbReference type="EMBL" id="SFN43353.1"/>
    </source>
</evidence>
<accession>A0A1I4YZY9</accession>
<proteinExistence type="predicted"/>
<dbReference type="Proteomes" id="UP000198867">
    <property type="component" value="Unassembled WGS sequence"/>
</dbReference>
<protein>
    <submittedName>
        <fullName evidence="1">Uncharacterized protein</fullName>
    </submittedName>
</protein>